<dbReference type="PANTHER" id="PTHR43031">
    <property type="entry name" value="FAD-DEPENDENT OXIDOREDUCTASE"/>
    <property type="match status" value="1"/>
</dbReference>
<dbReference type="CDD" id="cd00158">
    <property type="entry name" value="RHOD"/>
    <property type="match status" value="1"/>
</dbReference>
<comment type="caution">
    <text evidence="2">The sequence shown here is derived from an EMBL/GenBank/DDBJ whole genome shotgun (WGS) entry which is preliminary data.</text>
</comment>
<dbReference type="Pfam" id="PF00581">
    <property type="entry name" value="Rhodanese"/>
    <property type="match status" value="1"/>
</dbReference>
<dbReference type="RefSeq" id="WP_201773866.1">
    <property type="nucleotide sequence ID" value="NZ_JQKF01000014.1"/>
</dbReference>
<feature type="domain" description="Rhodanese" evidence="1">
    <location>
        <begin position="14"/>
        <end position="100"/>
    </location>
</feature>
<dbReference type="Gene3D" id="3.40.250.10">
    <property type="entry name" value="Rhodanese-like domain"/>
    <property type="match status" value="1"/>
</dbReference>
<dbReference type="GeneID" id="78372768"/>
<dbReference type="EMBL" id="JXUW01000013">
    <property type="protein sequence ID" value="KJE76660.1"/>
    <property type="molecule type" value="Genomic_DNA"/>
</dbReference>
<keyword evidence="2" id="KW-0808">Transferase</keyword>
<dbReference type="InterPro" id="IPR001763">
    <property type="entry name" value="Rhodanese-like_dom"/>
</dbReference>
<dbReference type="PANTHER" id="PTHR43031:SF1">
    <property type="entry name" value="PYRIDINE NUCLEOTIDE-DISULPHIDE OXIDOREDUCTASE"/>
    <property type="match status" value="1"/>
</dbReference>
<name>A0A0D8FTQ1_9ACTN</name>
<evidence type="ECO:0000313" key="2">
    <source>
        <dbReference type="EMBL" id="KJE76660.1"/>
    </source>
</evidence>
<dbReference type="SUPFAM" id="SSF52821">
    <property type="entry name" value="Rhodanese/Cell cycle control phosphatase"/>
    <property type="match status" value="1"/>
</dbReference>
<protein>
    <submittedName>
        <fullName evidence="2">Thiosulfate sulfurtransferase PspE</fullName>
        <ecNumber evidence="2">2.8.1.1</ecNumber>
    </submittedName>
</protein>
<gene>
    <name evidence="2" type="primary">pspE</name>
    <name evidence="2" type="ORF">FEAC_15890</name>
</gene>
<dbReference type="InterPro" id="IPR036873">
    <property type="entry name" value="Rhodanese-like_dom_sf"/>
</dbReference>
<organism evidence="2 3">
    <name type="scientific">Ferrimicrobium acidiphilum DSM 19497</name>
    <dbReference type="NCBI Taxonomy" id="1121877"/>
    <lineage>
        <taxon>Bacteria</taxon>
        <taxon>Bacillati</taxon>
        <taxon>Actinomycetota</taxon>
        <taxon>Acidimicrobiia</taxon>
        <taxon>Acidimicrobiales</taxon>
        <taxon>Acidimicrobiaceae</taxon>
        <taxon>Ferrimicrobium</taxon>
    </lineage>
</organism>
<dbReference type="SMART" id="SM00450">
    <property type="entry name" value="RHOD"/>
    <property type="match status" value="1"/>
</dbReference>
<dbReference type="AlphaFoldDB" id="A0A0D8FTQ1"/>
<dbReference type="EC" id="2.8.1.1" evidence="2"/>
<dbReference type="InterPro" id="IPR050229">
    <property type="entry name" value="GlpE_sulfurtransferase"/>
</dbReference>
<keyword evidence="3" id="KW-1185">Reference proteome</keyword>
<dbReference type="PROSITE" id="PS00380">
    <property type="entry name" value="RHODANESE_1"/>
    <property type="match status" value="1"/>
</dbReference>
<dbReference type="PROSITE" id="PS50206">
    <property type="entry name" value="RHODANESE_3"/>
    <property type="match status" value="1"/>
</dbReference>
<dbReference type="eggNOG" id="COG0607">
    <property type="taxonomic scope" value="Bacteria"/>
</dbReference>
<evidence type="ECO:0000259" key="1">
    <source>
        <dbReference type="PROSITE" id="PS50206"/>
    </source>
</evidence>
<sequence>MSLEISIDEFETIYGEEIELIDVRERWEYAAGHVPGAINIPLSELANHLDAIPSSRHYVICASGGRSLHAVEALRSASYDSISVAGGTLAWVDRGNEIVVEE</sequence>
<dbReference type="GO" id="GO:0004792">
    <property type="term" value="F:thiosulfate-cyanide sulfurtransferase activity"/>
    <property type="evidence" value="ECO:0007669"/>
    <property type="project" value="UniProtKB-EC"/>
</dbReference>
<proteinExistence type="predicted"/>
<reference evidence="2 3" key="1">
    <citation type="submission" date="2015-01" db="EMBL/GenBank/DDBJ databases">
        <title>Draft genome of the acidophilic iron oxidizer Ferrimicrobium acidiphilum strain T23.</title>
        <authorList>
            <person name="Poehlein A."/>
            <person name="Eisen S."/>
            <person name="Schloemann M."/>
            <person name="Johnson B.D."/>
            <person name="Daniel R."/>
            <person name="Muehling M."/>
        </authorList>
    </citation>
    <scope>NUCLEOTIDE SEQUENCE [LARGE SCALE GENOMIC DNA]</scope>
    <source>
        <strain evidence="2 3">T23</strain>
    </source>
</reference>
<dbReference type="STRING" id="1121877.FEAC_15890"/>
<dbReference type="Proteomes" id="UP000032336">
    <property type="component" value="Unassembled WGS sequence"/>
</dbReference>
<accession>A0A0D8FTQ1</accession>
<evidence type="ECO:0000313" key="3">
    <source>
        <dbReference type="Proteomes" id="UP000032336"/>
    </source>
</evidence>
<dbReference type="InterPro" id="IPR001307">
    <property type="entry name" value="Thiosulphate_STrfase_CS"/>
</dbReference>